<protein>
    <submittedName>
        <fullName evidence="1">Uncharacterized protein</fullName>
    </submittedName>
</protein>
<keyword evidence="2" id="KW-1185">Reference proteome</keyword>
<reference evidence="1 2" key="1">
    <citation type="submission" date="2019-03" db="EMBL/GenBank/DDBJ databases">
        <title>Genomic Encyclopedia of Type Strains, Phase IV (KMG-IV): sequencing the most valuable type-strain genomes for metagenomic binning, comparative biology and taxonomic classification.</title>
        <authorList>
            <person name="Goeker M."/>
        </authorList>
    </citation>
    <scope>NUCLEOTIDE SEQUENCE [LARGE SCALE GENOMIC DNA]</scope>
    <source>
        <strain evidence="1 2">DSM 24591</strain>
    </source>
</reference>
<dbReference type="RefSeq" id="WP_132580213.1">
    <property type="nucleotide sequence ID" value="NZ_SMAJ01000003.1"/>
</dbReference>
<dbReference type="EMBL" id="SMAJ01000003">
    <property type="protein sequence ID" value="TCT09485.1"/>
    <property type="molecule type" value="Genomic_DNA"/>
</dbReference>
<dbReference type="AlphaFoldDB" id="A0A4R3MD91"/>
<organism evidence="1 2">
    <name type="scientific">Paralcaligenes ureilyticus</name>
    <dbReference type="NCBI Taxonomy" id="627131"/>
    <lineage>
        <taxon>Bacteria</taxon>
        <taxon>Pseudomonadati</taxon>
        <taxon>Pseudomonadota</taxon>
        <taxon>Betaproteobacteria</taxon>
        <taxon>Burkholderiales</taxon>
        <taxon>Alcaligenaceae</taxon>
        <taxon>Paralcaligenes</taxon>
    </lineage>
</organism>
<accession>A0A4R3MD91</accession>
<proteinExistence type="predicted"/>
<dbReference type="OrthoDB" id="5919053at2"/>
<evidence type="ECO:0000313" key="2">
    <source>
        <dbReference type="Proteomes" id="UP000295525"/>
    </source>
</evidence>
<name>A0A4R3MD91_9BURK</name>
<evidence type="ECO:0000313" key="1">
    <source>
        <dbReference type="EMBL" id="TCT09485.1"/>
    </source>
</evidence>
<dbReference type="Proteomes" id="UP000295525">
    <property type="component" value="Unassembled WGS sequence"/>
</dbReference>
<sequence>MGLLDTLSAQTPQGDALRQGLLGMGAGLLSGSRGSYGAFAPALGNGIAGFQDAQMKTQQLGMMQRYREAMAAQAMQNVSKSRALQNFLTSRFGGATPAASAVASPVAVGGGLLSSGASPAMNSTLPLTGITSHANSFPLDLNDVTMIKALGGPDLFNQYKYATDGVEQKSGSYYKDPMTGQVKYYPAVDKGITMVDGNAQAVPGYATANAAIQGSQTDAQEAAKARHTVVSVPTAGGGSVMLPQDQAVDRLRSPIPPVSLGGNGASGGFGVQQSPADAAYAQSIAKGAAAQYNSVQTAAQNASGQIASYQRLGSLLDGYQGGSLSNVGVQAGKLANSLGWHDFDPKLPDKEAAMAIGNQLALQLRSTGTGSGMPGSMSDADRNFLVASTPNLAQTDEGRKKLIDYQTKVLKRQQDVGTMARKWQAQYGRLDARDAQGNDFQTSLQSWADKNPLFSSGKSNFSTLWGG</sequence>
<comment type="caution">
    <text evidence="1">The sequence shown here is derived from an EMBL/GenBank/DDBJ whole genome shotgun (WGS) entry which is preliminary data.</text>
</comment>
<gene>
    <name evidence="1" type="ORF">EDC26_103103</name>
</gene>